<reference evidence="3" key="1">
    <citation type="journal article" date="2019" name="Int. J. Syst. Evol. Microbiol.">
        <title>The Global Catalogue of Microorganisms (GCM) 10K type strain sequencing project: providing services to taxonomists for standard genome sequencing and annotation.</title>
        <authorList>
            <consortium name="The Broad Institute Genomics Platform"/>
            <consortium name="The Broad Institute Genome Sequencing Center for Infectious Disease"/>
            <person name="Wu L."/>
            <person name="Ma J."/>
        </authorList>
    </citation>
    <scope>NUCLEOTIDE SEQUENCE [LARGE SCALE GENOMIC DNA]</scope>
    <source>
        <strain evidence="3">KCTC 42984</strain>
    </source>
</reference>
<evidence type="ECO:0000259" key="1">
    <source>
        <dbReference type="Pfam" id="PF13400"/>
    </source>
</evidence>
<evidence type="ECO:0000313" key="2">
    <source>
        <dbReference type="EMBL" id="MFC3174332.1"/>
    </source>
</evidence>
<comment type="caution">
    <text evidence="2">The sequence shown here is derived from an EMBL/GenBank/DDBJ whole genome shotgun (WGS) entry which is preliminary data.</text>
</comment>
<gene>
    <name evidence="2" type="ORF">ACFOD9_08715</name>
</gene>
<proteinExistence type="predicted"/>
<dbReference type="EMBL" id="JBHRTQ010000007">
    <property type="protein sequence ID" value="MFC3174332.1"/>
    <property type="molecule type" value="Genomic_DNA"/>
</dbReference>
<dbReference type="Proteomes" id="UP001595604">
    <property type="component" value="Unassembled WGS sequence"/>
</dbReference>
<name>A0ABV7IQS0_9SPHN</name>
<dbReference type="InterPro" id="IPR028087">
    <property type="entry name" value="Tad_N"/>
</dbReference>
<feature type="domain" description="Putative Flp pilus-assembly TadG-like N-terminal" evidence="1">
    <location>
        <begin position="18"/>
        <end position="62"/>
    </location>
</feature>
<sequence>MMRMPRLVRRIFWDRSANATVVVAFSILSLIGGAGLATDTIQWALTKRQLQRMADSGALAGAFAAAKGSSASSAASTELGRYSLLTLSNTNIETPPGSGSYSGNGKAVRVTLNANKALPFSSMFMSNTPSLQATATAAAVGFGTYCVISLESTTATGVNFSGSSNVTLGCGVSTNSQGTTAVNAGGSSTISASPVSAVGVVPASNNYASGTTLNSYSISQPDPYSAVGLPTGYNCSNQLNVQPSNGNGNQTTRVQNNGNGIQCYRGMDLKGAVTFDPGTYIIDGSTGNGLNVGAGAVVNCTGCTFIFTTTSNDMTTIATARMNGNSTWNVSAPETGTYAGIMMYQDRRAISGTTNFITGDSNSFFQGAVYFPSQEVQFTGNSSMNSKCLQIVARTVTFTGSNYIQNVCPTNSNSKAIAGIQIRLVD</sequence>
<protein>
    <submittedName>
        <fullName evidence="2">Pilus assembly protein TadG-related protein</fullName>
    </submittedName>
</protein>
<dbReference type="Pfam" id="PF13400">
    <property type="entry name" value="Tad"/>
    <property type="match status" value="1"/>
</dbReference>
<organism evidence="2 3">
    <name type="scientific">Novosphingobium bradum</name>
    <dbReference type="NCBI Taxonomy" id="1737444"/>
    <lineage>
        <taxon>Bacteria</taxon>
        <taxon>Pseudomonadati</taxon>
        <taxon>Pseudomonadota</taxon>
        <taxon>Alphaproteobacteria</taxon>
        <taxon>Sphingomonadales</taxon>
        <taxon>Sphingomonadaceae</taxon>
        <taxon>Novosphingobium</taxon>
    </lineage>
</organism>
<evidence type="ECO:0000313" key="3">
    <source>
        <dbReference type="Proteomes" id="UP001595604"/>
    </source>
</evidence>
<accession>A0ABV7IQS0</accession>
<dbReference type="RefSeq" id="WP_379509689.1">
    <property type="nucleotide sequence ID" value="NZ_JBHRTQ010000007.1"/>
</dbReference>
<keyword evidence="3" id="KW-1185">Reference proteome</keyword>